<dbReference type="AlphaFoldDB" id="A0A3B0S4X9"/>
<keyword evidence="8" id="KW-0169">Cobalamin biosynthesis</keyword>
<evidence type="ECO:0000256" key="4">
    <source>
        <dbReference type="ARBA" id="ARBA00010561"/>
    </source>
</evidence>
<feature type="transmembrane region" description="Helical" evidence="19">
    <location>
        <begin position="145"/>
        <end position="170"/>
    </location>
</feature>
<dbReference type="InterPro" id="IPR003805">
    <property type="entry name" value="CobS"/>
</dbReference>
<evidence type="ECO:0000256" key="16">
    <source>
        <dbReference type="ARBA" id="ARBA00032853"/>
    </source>
</evidence>
<keyword evidence="11" id="KW-0460">Magnesium</keyword>
<comment type="function">
    <text evidence="14">Joins adenosylcobinamide-GDP and alpha-ribazole to generate adenosylcobalamin (Ado-cobalamin). Also synthesizes adenosylcobalamin 5'-phosphate from adenosylcobinamide-GDP and alpha-ribazole 5'-phosphate.</text>
</comment>
<dbReference type="GO" id="GO:0008818">
    <property type="term" value="F:cobalamin 5'-phosphate synthase activity"/>
    <property type="evidence" value="ECO:0007669"/>
    <property type="project" value="InterPro"/>
</dbReference>
<feature type="transmembrane region" description="Helical" evidence="19">
    <location>
        <begin position="45"/>
        <end position="66"/>
    </location>
</feature>
<keyword evidence="10 19" id="KW-0812">Transmembrane</keyword>
<organism evidence="20">
    <name type="scientific">hydrothermal vent metagenome</name>
    <dbReference type="NCBI Taxonomy" id="652676"/>
    <lineage>
        <taxon>unclassified sequences</taxon>
        <taxon>metagenomes</taxon>
        <taxon>ecological metagenomes</taxon>
    </lineage>
</organism>
<evidence type="ECO:0000256" key="3">
    <source>
        <dbReference type="ARBA" id="ARBA00004663"/>
    </source>
</evidence>
<protein>
    <recommendedName>
        <fullName evidence="6">Adenosylcobinamide-GDP ribazoletransferase</fullName>
        <ecNumber evidence="5">2.7.8.26</ecNumber>
    </recommendedName>
    <alternativeName>
        <fullName evidence="16">Cobalamin synthase</fullName>
    </alternativeName>
    <alternativeName>
        <fullName evidence="15">Cobalamin-5'-phosphate synthase</fullName>
    </alternativeName>
</protein>
<name>A0A3B0S4X9_9ZZZZ</name>
<dbReference type="EMBL" id="UOED01000132">
    <property type="protein sequence ID" value="VAV99309.1"/>
    <property type="molecule type" value="Genomic_DNA"/>
</dbReference>
<keyword evidence="9 20" id="KW-0808">Transferase</keyword>
<evidence type="ECO:0000256" key="2">
    <source>
        <dbReference type="ARBA" id="ARBA00004651"/>
    </source>
</evidence>
<evidence type="ECO:0000256" key="15">
    <source>
        <dbReference type="ARBA" id="ARBA00032605"/>
    </source>
</evidence>
<evidence type="ECO:0000256" key="12">
    <source>
        <dbReference type="ARBA" id="ARBA00022989"/>
    </source>
</evidence>
<accession>A0A3B0S4X9</accession>
<feature type="transmembrane region" description="Helical" evidence="19">
    <location>
        <begin position="121"/>
        <end position="138"/>
    </location>
</feature>
<evidence type="ECO:0000256" key="8">
    <source>
        <dbReference type="ARBA" id="ARBA00022573"/>
    </source>
</evidence>
<evidence type="ECO:0000256" key="18">
    <source>
        <dbReference type="ARBA" id="ARBA00049504"/>
    </source>
</evidence>
<feature type="transmembrane region" description="Helical" evidence="19">
    <location>
        <begin position="73"/>
        <end position="91"/>
    </location>
</feature>
<evidence type="ECO:0000256" key="11">
    <source>
        <dbReference type="ARBA" id="ARBA00022842"/>
    </source>
</evidence>
<evidence type="ECO:0000256" key="6">
    <source>
        <dbReference type="ARBA" id="ARBA00015850"/>
    </source>
</evidence>
<feature type="transmembrane region" description="Helical" evidence="19">
    <location>
        <begin position="195"/>
        <end position="227"/>
    </location>
</feature>
<evidence type="ECO:0000256" key="17">
    <source>
        <dbReference type="ARBA" id="ARBA00048623"/>
    </source>
</evidence>
<keyword evidence="13 19" id="KW-0472">Membrane</keyword>
<sequence length="262" mass="27077">MTDPAGDSLVRRLRQDVAAAFMLLTRFPITWENHSPEAPDLNRSLWAYPVVGLVIGLVGALVLAVADRAGLPSVLAVLSAVTVMILATGAFHEDGLADVADGFGGGLGREKKLEIMRDSRIGTYGGLALIISMGLRVGSLGSLTLFHGVTAIIGAAMISRLMIIIGLFILPPARTDSLAAGAGKPKVNSLGAASLITGIFMVLTLGLPMTLLVSVTAVLAMGIMAVIATRQIGGYTGDVLGAIQQVTEIAVLMALSAYWSGL</sequence>
<comment type="subcellular location">
    <subcellularLocation>
        <location evidence="2">Cell membrane</location>
        <topology evidence="2">Multi-pass membrane protein</topology>
    </subcellularLocation>
</comment>
<comment type="catalytic activity">
    <reaction evidence="18">
        <text>alpha-ribazole 5'-phosphate + adenosylcob(III)inamide-GDP = adenosylcob(III)alamin 5'-phosphate + GMP + H(+)</text>
        <dbReference type="Rhea" id="RHEA:23560"/>
        <dbReference type="ChEBI" id="CHEBI:15378"/>
        <dbReference type="ChEBI" id="CHEBI:57918"/>
        <dbReference type="ChEBI" id="CHEBI:58115"/>
        <dbReference type="ChEBI" id="CHEBI:60487"/>
        <dbReference type="ChEBI" id="CHEBI:60493"/>
        <dbReference type="EC" id="2.7.8.26"/>
    </reaction>
</comment>
<dbReference type="EC" id="2.7.8.26" evidence="5"/>
<evidence type="ECO:0000256" key="19">
    <source>
        <dbReference type="SAM" id="Phobius"/>
    </source>
</evidence>
<evidence type="ECO:0000256" key="5">
    <source>
        <dbReference type="ARBA" id="ARBA00013200"/>
    </source>
</evidence>
<dbReference type="HAMAP" id="MF_00719">
    <property type="entry name" value="CobS"/>
    <property type="match status" value="1"/>
</dbReference>
<dbReference type="GO" id="GO:0005886">
    <property type="term" value="C:plasma membrane"/>
    <property type="evidence" value="ECO:0007669"/>
    <property type="project" value="UniProtKB-SubCell"/>
</dbReference>
<dbReference type="GO" id="GO:0009236">
    <property type="term" value="P:cobalamin biosynthetic process"/>
    <property type="evidence" value="ECO:0007669"/>
    <property type="project" value="UniProtKB-UniPathway"/>
</dbReference>
<dbReference type="GO" id="GO:0051073">
    <property type="term" value="F:adenosylcobinamide-GDP ribazoletransferase activity"/>
    <property type="evidence" value="ECO:0007669"/>
    <property type="project" value="UniProtKB-EC"/>
</dbReference>
<evidence type="ECO:0000256" key="10">
    <source>
        <dbReference type="ARBA" id="ARBA00022692"/>
    </source>
</evidence>
<evidence type="ECO:0000256" key="13">
    <source>
        <dbReference type="ARBA" id="ARBA00023136"/>
    </source>
</evidence>
<keyword evidence="7" id="KW-1003">Cell membrane</keyword>
<comment type="cofactor">
    <cofactor evidence="1">
        <name>Mg(2+)</name>
        <dbReference type="ChEBI" id="CHEBI:18420"/>
    </cofactor>
</comment>
<comment type="similarity">
    <text evidence="4">Belongs to the CobS family.</text>
</comment>
<gene>
    <name evidence="20" type="ORF">MNBD_ALPHA02-1485</name>
</gene>
<comment type="catalytic activity">
    <reaction evidence="17">
        <text>alpha-ribazole + adenosylcob(III)inamide-GDP = adenosylcob(III)alamin + GMP + H(+)</text>
        <dbReference type="Rhea" id="RHEA:16049"/>
        <dbReference type="ChEBI" id="CHEBI:10329"/>
        <dbReference type="ChEBI" id="CHEBI:15378"/>
        <dbReference type="ChEBI" id="CHEBI:18408"/>
        <dbReference type="ChEBI" id="CHEBI:58115"/>
        <dbReference type="ChEBI" id="CHEBI:60487"/>
        <dbReference type="EC" id="2.7.8.26"/>
    </reaction>
</comment>
<evidence type="ECO:0000256" key="7">
    <source>
        <dbReference type="ARBA" id="ARBA00022475"/>
    </source>
</evidence>
<dbReference type="PANTHER" id="PTHR34148">
    <property type="entry name" value="ADENOSYLCOBINAMIDE-GDP RIBAZOLETRANSFERASE"/>
    <property type="match status" value="1"/>
</dbReference>
<keyword evidence="12 19" id="KW-1133">Transmembrane helix</keyword>
<evidence type="ECO:0000313" key="20">
    <source>
        <dbReference type="EMBL" id="VAV99309.1"/>
    </source>
</evidence>
<dbReference type="UniPathway" id="UPA00148">
    <property type="reaction ID" value="UER00238"/>
</dbReference>
<reference evidence="20" key="1">
    <citation type="submission" date="2018-06" db="EMBL/GenBank/DDBJ databases">
        <authorList>
            <person name="Zhirakovskaya E."/>
        </authorList>
    </citation>
    <scope>NUCLEOTIDE SEQUENCE</scope>
</reference>
<comment type="pathway">
    <text evidence="3">Cofactor biosynthesis; adenosylcobalamin biosynthesis; adenosylcobalamin from cob(II)yrinate a,c-diamide: step 7/7.</text>
</comment>
<evidence type="ECO:0000256" key="14">
    <source>
        <dbReference type="ARBA" id="ARBA00025228"/>
    </source>
</evidence>
<proteinExistence type="inferred from homology"/>
<dbReference type="PANTHER" id="PTHR34148:SF1">
    <property type="entry name" value="ADENOSYLCOBINAMIDE-GDP RIBAZOLETRANSFERASE"/>
    <property type="match status" value="1"/>
</dbReference>
<evidence type="ECO:0000256" key="1">
    <source>
        <dbReference type="ARBA" id="ARBA00001946"/>
    </source>
</evidence>
<dbReference type="Pfam" id="PF02654">
    <property type="entry name" value="CobS"/>
    <property type="match status" value="1"/>
</dbReference>
<evidence type="ECO:0000256" key="9">
    <source>
        <dbReference type="ARBA" id="ARBA00022679"/>
    </source>
</evidence>